<dbReference type="NCBIfam" id="NF041131">
    <property type="entry name" value="RicT_YaaT_fam"/>
    <property type="match status" value="1"/>
</dbReference>
<dbReference type="STRING" id="1678841.TBC1_11453"/>
<reference evidence="2" key="1">
    <citation type="journal article" date="2015" name="Genome Announc.">
        <title>Draft Genome Sequence of Bacteroidales Strain TBC1, a Novel Isolate from a Methanogenic Wastewater Treatment System.</title>
        <authorList>
            <person name="Tourlousse D.M."/>
            <person name="Matsuura N."/>
            <person name="Sun L."/>
            <person name="Toyonaga M."/>
            <person name="Kuroda K."/>
            <person name="Ohashi A."/>
            <person name="Cruz R."/>
            <person name="Yamaguchi T."/>
            <person name="Sekiguchi Y."/>
        </authorList>
    </citation>
    <scope>NUCLEOTIDE SEQUENCE [LARGE SCALE GENOMIC DNA]</scope>
    <source>
        <strain evidence="2">TBC1</strain>
    </source>
</reference>
<dbReference type="InterPro" id="IPR007557">
    <property type="entry name" value="PSP1_C"/>
</dbReference>
<dbReference type="Proteomes" id="UP000053091">
    <property type="component" value="Unassembled WGS sequence"/>
</dbReference>
<dbReference type="InterPro" id="IPR047767">
    <property type="entry name" value="PSP1-like"/>
</dbReference>
<evidence type="ECO:0000313" key="3">
    <source>
        <dbReference type="Proteomes" id="UP000053091"/>
    </source>
</evidence>
<accession>A0A0S7BYF1</accession>
<dbReference type="PANTHER" id="PTHR43830">
    <property type="entry name" value="PROTEIN PSP1"/>
    <property type="match status" value="1"/>
</dbReference>
<proteinExistence type="predicted"/>
<feature type="domain" description="PSP1 C-terminal" evidence="1">
    <location>
        <begin position="124"/>
        <end position="209"/>
    </location>
</feature>
<name>A0A0S7BYF1_9BACT</name>
<sequence>MEETEKISPEKNHFVTRGCCHQPSLIHKNDKIFKHGCAKLDAFDWLGYVPMPEGHKPFDCIEVRFKNNRKEFFRSSCDPDLHAGDIVAVEANPGHDIGIVSLTGEIVRLQMRKRNTDPGRDDIRKVYRKARLSDIEKWITAVEKEDNTMFRAREIAARLNLKMKINDVEYQGDDTKAIFYYTADERVDFRELIKILAEEFKVRIEMRQIGARQEAARLGGIGTCGRELCCSTWLNGFNTVSTNAARIQQLSLNPQKLAGQCGKLKCCLNYEYSAYAEALKHFPPDDTVLNTKKGDAIPQKTDVFGGVIWYAYKSDPNNMMAIPVDKVKEIIDLNRKGKAIDKLEDFARKLEKKVDFENVVGQEDLHRFDQ</sequence>
<evidence type="ECO:0000313" key="2">
    <source>
        <dbReference type="EMBL" id="GAP42324.1"/>
    </source>
</evidence>
<dbReference type="PROSITE" id="PS51411">
    <property type="entry name" value="PSP1_C"/>
    <property type="match status" value="1"/>
</dbReference>
<dbReference type="PANTHER" id="PTHR43830:SF3">
    <property type="entry name" value="PROTEIN PSP1"/>
    <property type="match status" value="1"/>
</dbReference>
<dbReference type="Pfam" id="PF04468">
    <property type="entry name" value="PSP1"/>
    <property type="match status" value="1"/>
</dbReference>
<gene>
    <name evidence="2" type="ORF">TBC1_11453</name>
</gene>
<evidence type="ECO:0000259" key="1">
    <source>
        <dbReference type="PROSITE" id="PS51411"/>
    </source>
</evidence>
<keyword evidence="3" id="KW-1185">Reference proteome</keyword>
<dbReference type="OrthoDB" id="9779344at2"/>
<organism evidence="2">
    <name type="scientific">Lentimicrobium saccharophilum</name>
    <dbReference type="NCBI Taxonomy" id="1678841"/>
    <lineage>
        <taxon>Bacteria</taxon>
        <taxon>Pseudomonadati</taxon>
        <taxon>Bacteroidota</taxon>
        <taxon>Bacteroidia</taxon>
        <taxon>Bacteroidales</taxon>
        <taxon>Lentimicrobiaceae</taxon>
        <taxon>Lentimicrobium</taxon>
    </lineage>
</organism>
<dbReference type="AlphaFoldDB" id="A0A0S7BYF1"/>
<dbReference type="EMBL" id="DF968182">
    <property type="protein sequence ID" value="GAP42324.1"/>
    <property type="molecule type" value="Genomic_DNA"/>
</dbReference>
<dbReference type="RefSeq" id="WP_062037867.1">
    <property type="nucleotide sequence ID" value="NZ_DF968182.1"/>
</dbReference>
<dbReference type="PATRIC" id="fig|1678841.3.peg.520"/>
<dbReference type="GO" id="GO:0005737">
    <property type="term" value="C:cytoplasm"/>
    <property type="evidence" value="ECO:0007669"/>
    <property type="project" value="TreeGrafter"/>
</dbReference>
<protein>
    <submittedName>
        <fullName evidence="2">Cell fate regulator YaaT, PSP1 superfamily</fullName>
    </submittedName>
</protein>